<dbReference type="PANTHER" id="PTHR22604:SF105">
    <property type="entry name" value="TRANS-1,2-DIHYDROBENZENE-1,2-DIOL DEHYDROGENASE"/>
    <property type="match status" value="1"/>
</dbReference>
<dbReference type="PANTHER" id="PTHR22604">
    <property type="entry name" value="OXIDOREDUCTASES"/>
    <property type="match status" value="1"/>
</dbReference>
<evidence type="ECO:0000259" key="4">
    <source>
        <dbReference type="Pfam" id="PF22725"/>
    </source>
</evidence>
<dbReference type="InterPro" id="IPR000683">
    <property type="entry name" value="Gfo/Idh/MocA-like_OxRdtase_N"/>
</dbReference>
<evidence type="ECO:0000256" key="2">
    <source>
        <dbReference type="ARBA" id="ARBA00023002"/>
    </source>
</evidence>
<dbReference type="GO" id="GO:0047061">
    <property type="term" value="F:glucose-fructose oxidoreductase activity"/>
    <property type="evidence" value="ECO:0007669"/>
    <property type="project" value="UniProtKB-EC"/>
</dbReference>
<feature type="domain" description="Gfo/Idh/MocA-like oxidoreductase N-terminal" evidence="3">
    <location>
        <begin position="5"/>
        <end position="119"/>
    </location>
</feature>
<dbReference type="RefSeq" id="WP_093975635.1">
    <property type="nucleotide sequence ID" value="NZ_FXXQ01000016.1"/>
</dbReference>
<dbReference type="Proteomes" id="UP000201838">
    <property type="component" value="Unassembled WGS sequence"/>
</dbReference>
<name>A0A238J4T8_9RHOB</name>
<organism evidence="5 6">
    <name type="scientific">Boseongicola aestuarii</name>
    <dbReference type="NCBI Taxonomy" id="1470561"/>
    <lineage>
        <taxon>Bacteria</taxon>
        <taxon>Pseudomonadati</taxon>
        <taxon>Pseudomonadota</taxon>
        <taxon>Alphaproteobacteria</taxon>
        <taxon>Rhodobacterales</taxon>
        <taxon>Paracoccaceae</taxon>
        <taxon>Boseongicola</taxon>
    </lineage>
</organism>
<dbReference type="EMBL" id="FXXQ01000016">
    <property type="protein sequence ID" value="SMX25373.1"/>
    <property type="molecule type" value="Genomic_DNA"/>
</dbReference>
<gene>
    <name evidence="5" type="primary">gfo_6</name>
    <name evidence="5" type="ORF">BOA8489_03515</name>
</gene>
<dbReference type="Pfam" id="PF01408">
    <property type="entry name" value="GFO_IDH_MocA"/>
    <property type="match status" value="1"/>
</dbReference>
<dbReference type="Gene3D" id="3.30.360.10">
    <property type="entry name" value="Dihydrodipicolinate Reductase, domain 2"/>
    <property type="match status" value="1"/>
</dbReference>
<dbReference type="InterPro" id="IPR055170">
    <property type="entry name" value="GFO_IDH_MocA-like_dom"/>
</dbReference>
<dbReference type="EC" id="1.1.99.28" evidence="5"/>
<feature type="domain" description="GFO/IDH/MocA-like oxidoreductase" evidence="4">
    <location>
        <begin position="133"/>
        <end position="248"/>
    </location>
</feature>
<evidence type="ECO:0000313" key="6">
    <source>
        <dbReference type="Proteomes" id="UP000201838"/>
    </source>
</evidence>
<dbReference type="AlphaFoldDB" id="A0A238J4T8"/>
<dbReference type="SUPFAM" id="SSF51735">
    <property type="entry name" value="NAD(P)-binding Rossmann-fold domains"/>
    <property type="match status" value="1"/>
</dbReference>
<dbReference type="Pfam" id="PF22725">
    <property type="entry name" value="GFO_IDH_MocA_C3"/>
    <property type="match status" value="1"/>
</dbReference>
<evidence type="ECO:0000313" key="5">
    <source>
        <dbReference type="EMBL" id="SMX25373.1"/>
    </source>
</evidence>
<evidence type="ECO:0000259" key="3">
    <source>
        <dbReference type="Pfam" id="PF01408"/>
    </source>
</evidence>
<dbReference type="SUPFAM" id="SSF55347">
    <property type="entry name" value="Glyceraldehyde-3-phosphate dehydrogenase-like, C-terminal domain"/>
    <property type="match status" value="1"/>
</dbReference>
<dbReference type="GO" id="GO:0000166">
    <property type="term" value="F:nucleotide binding"/>
    <property type="evidence" value="ECO:0007669"/>
    <property type="project" value="InterPro"/>
</dbReference>
<comment type="similarity">
    <text evidence="1">Belongs to the Gfo/Idh/MocA family.</text>
</comment>
<keyword evidence="2 5" id="KW-0560">Oxidoreductase</keyword>
<keyword evidence="6" id="KW-1185">Reference proteome</keyword>
<protein>
    <submittedName>
        <fullName evidence="5">Glucose--fructose oxidoreductase</fullName>
        <ecNumber evidence="5">1.1.99.28</ecNumber>
    </submittedName>
</protein>
<sequence>MTNPIRWGVLGASNFAKEHMAPAIHAASGAKLAALATSSPDKAAGFQAFQPDLKVHNSYEAMLADPEIDAVYVPLPNNLHVEWTLKALDAGKHVLCEKPLAMRAADFDAVIERRDATGLLAAEAYMIVHHPQWRHAKALYEDGAIGRLVLVDGVFSYDNRSDPGNIRNKSETGGGSLPDIGVYTFGSARFVTGEEPTAVEAHVRRENGVDVFAHVTADFPSFRYSSVTSMRMFTRQYMAFHGEKGVIRLTCPFNANVFGQAELTLERAGMVVETTRWPGENHYVLQVENFGRSVRLGADYPCPLEFSRGTQEMIDMVWAAEGLG</sequence>
<proteinExistence type="inferred from homology"/>
<dbReference type="InterPro" id="IPR036291">
    <property type="entry name" value="NAD(P)-bd_dom_sf"/>
</dbReference>
<dbReference type="Gene3D" id="3.40.50.720">
    <property type="entry name" value="NAD(P)-binding Rossmann-like Domain"/>
    <property type="match status" value="1"/>
</dbReference>
<reference evidence="5 6" key="1">
    <citation type="submission" date="2017-05" db="EMBL/GenBank/DDBJ databases">
        <authorList>
            <person name="Song R."/>
            <person name="Chenine A.L."/>
            <person name="Ruprecht R.M."/>
        </authorList>
    </citation>
    <scope>NUCLEOTIDE SEQUENCE [LARGE SCALE GENOMIC DNA]</scope>
    <source>
        <strain evidence="5 6">CECT 8489</strain>
    </source>
</reference>
<evidence type="ECO:0000256" key="1">
    <source>
        <dbReference type="ARBA" id="ARBA00010928"/>
    </source>
</evidence>
<accession>A0A238J4T8</accession>
<dbReference type="InterPro" id="IPR050984">
    <property type="entry name" value="Gfo/Idh/MocA_domain"/>
</dbReference>
<dbReference type="OrthoDB" id="9792935at2"/>